<dbReference type="PANTHER" id="PTHR34137">
    <property type="entry name" value="EXODEOXYRIBONUCLEASE 7 SMALL SUBUNIT"/>
    <property type="match status" value="1"/>
</dbReference>
<comment type="caution">
    <text evidence="8">The sequence shown here is derived from an EMBL/GenBank/DDBJ whole genome shotgun (WGS) entry which is preliminary data.</text>
</comment>
<feature type="region of interest" description="Disordered" evidence="7">
    <location>
        <begin position="69"/>
        <end position="88"/>
    </location>
</feature>
<comment type="similarity">
    <text evidence="1 6">Belongs to the XseB family.</text>
</comment>
<dbReference type="GO" id="GO:0009318">
    <property type="term" value="C:exodeoxyribonuclease VII complex"/>
    <property type="evidence" value="ECO:0007669"/>
    <property type="project" value="UniProtKB-UniRule"/>
</dbReference>
<dbReference type="Proteomes" id="UP000321933">
    <property type="component" value="Unassembled WGS sequence"/>
</dbReference>
<dbReference type="OrthoDB" id="5591562at2"/>
<comment type="catalytic activity">
    <reaction evidence="6">
        <text>Exonucleolytic cleavage in either 5'- to 3'- or 3'- to 5'-direction to yield nucleoside 5'-phosphates.</text>
        <dbReference type="EC" id="3.1.11.6"/>
    </reaction>
</comment>
<dbReference type="GO" id="GO:0006308">
    <property type="term" value="P:DNA catabolic process"/>
    <property type="evidence" value="ECO:0007669"/>
    <property type="project" value="UniProtKB-UniRule"/>
</dbReference>
<dbReference type="HAMAP" id="MF_00337">
    <property type="entry name" value="Exonuc_7_S"/>
    <property type="match status" value="1"/>
</dbReference>
<reference evidence="8 9" key="1">
    <citation type="submission" date="2019-08" db="EMBL/GenBank/DDBJ databases">
        <title>Parahaliea maris sp. nov., isolated from the surface seawater.</title>
        <authorList>
            <person name="Liu Y."/>
        </authorList>
    </citation>
    <scope>NUCLEOTIDE SEQUENCE [LARGE SCALE GENOMIC DNA]</scope>
    <source>
        <strain evidence="8 9">S2-26</strain>
    </source>
</reference>
<dbReference type="GO" id="GO:0008855">
    <property type="term" value="F:exodeoxyribonuclease VII activity"/>
    <property type="evidence" value="ECO:0007669"/>
    <property type="project" value="UniProtKB-UniRule"/>
</dbReference>
<evidence type="ECO:0000256" key="2">
    <source>
        <dbReference type="ARBA" id="ARBA00022490"/>
    </source>
</evidence>
<dbReference type="Gene3D" id="1.10.287.1040">
    <property type="entry name" value="Exonuclease VII, small subunit"/>
    <property type="match status" value="1"/>
</dbReference>
<dbReference type="NCBIfam" id="TIGR01280">
    <property type="entry name" value="xseB"/>
    <property type="match status" value="1"/>
</dbReference>
<keyword evidence="4 6" id="KW-0378">Hydrolase</keyword>
<proteinExistence type="inferred from homology"/>
<accession>A0A5C9A181</accession>
<comment type="subcellular location">
    <subcellularLocation>
        <location evidence="6">Cytoplasm</location>
    </subcellularLocation>
</comment>
<dbReference type="InterPro" id="IPR003761">
    <property type="entry name" value="Exonuc_VII_S"/>
</dbReference>
<organism evidence="8 9">
    <name type="scientific">Parahaliea aestuarii</name>
    <dbReference type="NCBI Taxonomy" id="1852021"/>
    <lineage>
        <taxon>Bacteria</taxon>
        <taxon>Pseudomonadati</taxon>
        <taxon>Pseudomonadota</taxon>
        <taxon>Gammaproteobacteria</taxon>
        <taxon>Cellvibrionales</taxon>
        <taxon>Halieaceae</taxon>
        <taxon>Parahaliea</taxon>
    </lineage>
</organism>
<dbReference type="EC" id="3.1.11.6" evidence="6"/>
<evidence type="ECO:0000256" key="6">
    <source>
        <dbReference type="HAMAP-Rule" id="MF_00337"/>
    </source>
</evidence>
<evidence type="ECO:0000256" key="4">
    <source>
        <dbReference type="ARBA" id="ARBA00022801"/>
    </source>
</evidence>
<keyword evidence="3 6" id="KW-0540">Nuclease</keyword>
<sequence>MVGIILPQLRSPPMATKKNTPTFAQKLTSLEQIVATLEDTSTSLETSIAEFEQGVNLVRSAQEELSKTEQKVQELLASSGKENGKATE</sequence>
<dbReference type="GO" id="GO:0005829">
    <property type="term" value="C:cytosol"/>
    <property type="evidence" value="ECO:0007669"/>
    <property type="project" value="TreeGrafter"/>
</dbReference>
<evidence type="ECO:0000313" key="8">
    <source>
        <dbReference type="EMBL" id="TXS94526.1"/>
    </source>
</evidence>
<evidence type="ECO:0000256" key="1">
    <source>
        <dbReference type="ARBA" id="ARBA00009998"/>
    </source>
</evidence>
<evidence type="ECO:0000256" key="7">
    <source>
        <dbReference type="SAM" id="MobiDB-lite"/>
    </source>
</evidence>
<dbReference type="AlphaFoldDB" id="A0A5C9A181"/>
<evidence type="ECO:0000256" key="3">
    <source>
        <dbReference type="ARBA" id="ARBA00022722"/>
    </source>
</evidence>
<comment type="function">
    <text evidence="6">Bidirectionally degrades single-stranded DNA into large acid-insoluble oligonucleotides, which are then degraded further into small acid-soluble oligonucleotides.</text>
</comment>
<gene>
    <name evidence="6 8" type="primary">xseB</name>
    <name evidence="8" type="ORF">FVW59_00980</name>
</gene>
<keyword evidence="2 6" id="KW-0963">Cytoplasm</keyword>
<dbReference type="Pfam" id="PF02609">
    <property type="entry name" value="Exonuc_VII_S"/>
    <property type="match status" value="1"/>
</dbReference>
<dbReference type="PANTHER" id="PTHR34137:SF1">
    <property type="entry name" value="EXODEOXYRIBONUCLEASE 7 SMALL SUBUNIT"/>
    <property type="match status" value="1"/>
</dbReference>
<dbReference type="SUPFAM" id="SSF116842">
    <property type="entry name" value="XseB-like"/>
    <property type="match status" value="1"/>
</dbReference>
<protein>
    <recommendedName>
        <fullName evidence="6">Exodeoxyribonuclease 7 small subunit</fullName>
        <ecNumber evidence="6">3.1.11.6</ecNumber>
    </recommendedName>
    <alternativeName>
        <fullName evidence="6">Exodeoxyribonuclease VII small subunit</fullName>
        <shortName evidence="6">Exonuclease VII small subunit</shortName>
    </alternativeName>
</protein>
<keyword evidence="9" id="KW-1185">Reference proteome</keyword>
<dbReference type="EMBL" id="VRYZ01000001">
    <property type="protein sequence ID" value="TXS94526.1"/>
    <property type="molecule type" value="Genomic_DNA"/>
</dbReference>
<dbReference type="InterPro" id="IPR037004">
    <property type="entry name" value="Exonuc_VII_ssu_sf"/>
</dbReference>
<keyword evidence="5 6" id="KW-0269">Exonuclease</keyword>
<comment type="subunit">
    <text evidence="6">Heterooligomer composed of large and small subunits.</text>
</comment>
<evidence type="ECO:0000256" key="5">
    <source>
        <dbReference type="ARBA" id="ARBA00022839"/>
    </source>
</evidence>
<name>A0A5C9A181_9GAMM</name>
<evidence type="ECO:0000313" key="9">
    <source>
        <dbReference type="Proteomes" id="UP000321933"/>
    </source>
</evidence>